<dbReference type="PROSITE" id="PS01245">
    <property type="entry name" value="RIO1"/>
    <property type="match status" value="1"/>
</dbReference>
<comment type="catalytic activity">
    <reaction evidence="16">
        <text>L-threonyl-[protein] + ATP = O-phospho-L-threonyl-[protein] + ADP + H(+)</text>
        <dbReference type="Rhea" id="RHEA:46608"/>
        <dbReference type="Rhea" id="RHEA-COMP:11060"/>
        <dbReference type="Rhea" id="RHEA-COMP:11605"/>
        <dbReference type="ChEBI" id="CHEBI:15378"/>
        <dbReference type="ChEBI" id="CHEBI:30013"/>
        <dbReference type="ChEBI" id="CHEBI:30616"/>
        <dbReference type="ChEBI" id="CHEBI:61977"/>
        <dbReference type="ChEBI" id="CHEBI:456216"/>
        <dbReference type="EC" id="2.7.11.1"/>
    </reaction>
</comment>
<evidence type="ECO:0000256" key="7">
    <source>
        <dbReference type="ARBA" id="ARBA00022517"/>
    </source>
</evidence>
<evidence type="ECO:0000256" key="15">
    <source>
        <dbReference type="ARBA" id="ARBA00022842"/>
    </source>
</evidence>
<feature type="compositionally biased region" description="Basic residues" evidence="22">
    <location>
        <begin position="458"/>
        <end position="477"/>
    </location>
</feature>
<dbReference type="SUPFAM" id="SSF56112">
    <property type="entry name" value="Protein kinase-like (PK-like)"/>
    <property type="match status" value="1"/>
</dbReference>
<comment type="catalytic activity">
    <reaction evidence="17">
        <text>L-seryl-[protein] + ATP = O-phospho-L-seryl-[protein] + ADP + H(+)</text>
        <dbReference type="Rhea" id="RHEA:17989"/>
        <dbReference type="Rhea" id="RHEA-COMP:9863"/>
        <dbReference type="Rhea" id="RHEA-COMP:11604"/>
        <dbReference type="ChEBI" id="CHEBI:15378"/>
        <dbReference type="ChEBI" id="CHEBI:29999"/>
        <dbReference type="ChEBI" id="CHEBI:30616"/>
        <dbReference type="ChEBI" id="CHEBI:83421"/>
        <dbReference type="ChEBI" id="CHEBI:456216"/>
        <dbReference type="EC" id="2.7.11.1"/>
    </reaction>
</comment>
<reference evidence="24 25" key="1">
    <citation type="journal article" date="2017" name="Gigascience">
        <title>Draft genome of the honey bee ectoparasitic mite, Tropilaelaps mercedesae, is shaped by the parasitic life history.</title>
        <authorList>
            <person name="Dong X."/>
            <person name="Armstrong S.D."/>
            <person name="Xia D."/>
            <person name="Makepeace B.L."/>
            <person name="Darby A.C."/>
            <person name="Kadowaki T."/>
        </authorList>
    </citation>
    <scope>NUCLEOTIDE SEQUENCE [LARGE SCALE GENOMIC DNA]</scope>
    <source>
        <strain evidence="24">Wuxi-XJTLU</strain>
    </source>
</reference>
<keyword evidence="25" id="KW-1185">Reference proteome</keyword>
<evidence type="ECO:0000256" key="1">
    <source>
        <dbReference type="ARBA" id="ARBA00001946"/>
    </source>
</evidence>
<feature type="active site" description="4-aspartylphosphate intermediate" evidence="19">
    <location>
        <position position="230"/>
    </location>
</feature>
<dbReference type="GO" id="GO:0046872">
    <property type="term" value="F:metal ion binding"/>
    <property type="evidence" value="ECO:0007669"/>
    <property type="project" value="UniProtKB-KW"/>
</dbReference>
<evidence type="ECO:0000256" key="10">
    <source>
        <dbReference type="ARBA" id="ARBA00022723"/>
    </source>
</evidence>
<dbReference type="Gene3D" id="3.30.200.20">
    <property type="entry name" value="Phosphorylase Kinase, domain 1"/>
    <property type="match status" value="1"/>
</dbReference>
<dbReference type="InterPro" id="IPR051272">
    <property type="entry name" value="RIO-type_Ser/Thr_kinase"/>
</dbReference>
<feature type="binding site" evidence="21">
    <location>
        <position position="218"/>
    </location>
    <ligand>
        <name>Mg(2+)</name>
        <dbReference type="ChEBI" id="CHEBI:18420"/>
    </ligand>
</feature>
<dbReference type="GO" id="GO:0005524">
    <property type="term" value="F:ATP binding"/>
    <property type="evidence" value="ECO:0007669"/>
    <property type="project" value="UniProtKB-KW"/>
</dbReference>
<evidence type="ECO:0000256" key="4">
    <source>
        <dbReference type="ARBA" id="ARBA00012513"/>
    </source>
</evidence>
<evidence type="ECO:0000256" key="16">
    <source>
        <dbReference type="ARBA" id="ARBA00047899"/>
    </source>
</evidence>
<dbReference type="PANTHER" id="PTHR45723">
    <property type="entry name" value="SERINE/THREONINE-PROTEIN KINASE RIO1"/>
    <property type="match status" value="1"/>
</dbReference>
<feature type="binding site" evidence="21">
    <location>
        <position position="230"/>
    </location>
    <ligand>
        <name>Mg(2+)</name>
        <dbReference type="ChEBI" id="CHEBI:18420"/>
    </ligand>
</feature>
<dbReference type="InterPro" id="IPR018935">
    <property type="entry name" value="RIO_kinase_CS"/>
</dbReference>
<dbReference type="Proteomes" id="UP000192247">
    <property type="component" value="Unassembled WGS sequence"/>
</dbReference>
<evidence type="ECO:0000256" key="22">
    <source>
        <dbReference type="SAM" id="MobiDB-lite"/>
    </source>
</evidence>
<comment type="cofactor">
    <cofactor evidence="1 21">
        <name>Mg(2+)</name>
        <dbReference type="ChEBI" id="CHEBI:18420"/>
    </cofactor>
</comment>
<evidence type="ECO:0000256" key="5">
    <source>
        <dbReference type="ARBA" id="ARBA00016038"/>
    </source>
</evidence>
<keyword evidence="11 20" id="KW-0547">Nucleotide-binding</keyword>
<keyword evidence="8" id="KW-0723">Serine/threonine-protein kinase</keyword>
<dbReference type="InterPro" id="IPR017407">
    <property type="entry name" value="Ser/Thr_kinase_Rio1"/>
</dbReference>
<dbReference type="GO" id="GO:0005737">
    <property type="term" value="C:cytoplasm"/>
    <property type="evidence" value="ECO:0007669"/>
    <property type="project" value="UniProtKB-SubCell"/>
</dbReference>
<evidence type="ECO:0000256" key="3">
    <source>
        <dbReference type="ARBA" id="ARBA00009196"/>
    </source>
</evidence>
<dbReference type="STRING" id="418985.A0A1V9XZI6"/>
<dbReference type="EMBL" id="MNPL01001842">
    <property type="protein sequence ID" value="OQR78778.1"/>
    <property type="molecule type" value="Genomic_DNA"/>
</dbReference>
<dbReference type="FunCoup" id="A0A1V9XZI6">
    <property type="interactions" value="1685"/>
</dbReference>
<keyword evidence="9" id="KW-0808">Transferase</keyword>
<feature type="active site" description="Proton acceptor" evidence="19">
    <location>
        <position position="213"/>
    </location>
</feature>
<dbReference type="CDD" id="cd05147">
    <property type="entry name" value="RIO1_euk"/>
    <property type="match status" value="1"/>
</dbReference>
<dbReference type="InParanoid" id="A0A1V9XZI6"/>
<dbReference type="AlphaFoldDB" id="A0A1V9XZI6"/>
<evidence type="ECO:0000256" key="12">
    <source>
        <dbReference type="ARBA" id="ARBA00022777"/>
    </source>
</evidence>
<sequence>MAAKYSSKVSLDAMWVAERALNVVTEQQRRAEHDRIRVKDKMERATVEQVLDARTRMILFKMLARGVFEEINGCISTGKEANVYYASKADEQQFAVKVYKTSILVFKDRDRYVTGEFRFRGGYCSGNPRKMVRLWAEKEMRNLTRLEKVGIPCPKPHLLRSHVLVMEFVGKGGWPAPKLKDVPLTETKARKLYLSLIIDVRRLFHECRLVHADLSEYNLLYHEGRLVFIDVSQSVEHEHPNALLFLRKDLTNVTDFFSRCGVATMTLRELFDFVVSPVIEDVDGYLENMAEICAIRGVLDSKQIVVDEEVFKNSYIPRRLDQVIDYERDVKKFQKGEDLLYKTVTGLDSVEEHTAKGRSVLSNGEALRTGQADGLVGEEPSDGVLEAQLTRVDNQKDENDDSSFVSDESNDDGEEESDCDKPTGGARVSVGRPKDETTEAKRERKKAVKEAARERRKEKTPKHVKKRREKMGRSKKK</sequence>
<dbReference type="PIRSF" id="PIRSF038147">
    <property type="entry name" value="Ser/Thr_PK_RIO1"/>
    <property type="match status" value="1"/>
</dbReference>
<evidence type="ECO:0000256" key="11">
    <source>
        <dbReference type="ARBA" id="ARBA00022741"/>
    </source>
</evidence>
<feature type="compositionally biased region" description="Basic and acidic residues" evidence="22">
    <location>
        <begin position="432"/>
        <end position="457"/>
    </location>
</feature>
<evidence type="ECO:0000256" key="19">
    <source>
        <dbReference type="PIRSR" id="PIRSR038147-1"/>
    </source>
</evidence>
<comment type="caution">
    <text evidence="24">The sequence shown here is derived from an EMBL/GenBank/DDBJ whole genome shotgun (WGS) entry which is preliminary data.</text>
</comment>
<evidence type="ECO:0000256" key="6">
    <source>
        <dbReference type="ARBA" id="ARBA00022490"/>
    </source>
</evidence>
<evidence type="ECO:0000256" key="2">
    <source>
        <dbReference type="ARBA" id="ARBA00004496"/>
    </source>
</evidence>
<dbReference type="OrthoDB" id="205248at2759"/>
<dbReference type="Gene3D" id="1.10.510.10">
    <property type="entry name" value="Transferase(Phosphotransferase) domain 1"/>
    <property type="match status" value="1"/>
</dbReference>
<gene>
    <name evidence="24" type="ORF">BIW11_06187</name>
</gene>
<keyword evidence="10" id="KW-0479">Metal-binding</keyword>
<dbReference type="InterPro" id="IPR000687">
    <property type="entry name" value="RIO_kinase"/>
</dbReference>
<dbReference type="GO" id="GO:0016787">
    <property type="term" value="F:hydrolase activity"/>
    <property type="evidence" value="ECO:0007669"/>
    <property type="project" value="UniProtKB-KW"/>
</dbReference>
<evidence type="ECO:0000256" key="21">
    <source>
        <dbReference type="PIRSR" id="PIRSR038147-3"/>
    </source>
</evidence>
<protein>
    <recommendedName>
        <fullName evidence="5">Serine/threonine-protein kinase RIO1</fullName>
        <ecNumber evidence="4">2.7.11.1</ecNumber>
    </recommendedName>
    <alternativeName>
        <fullName evidence="18">Serine/threonine-protein kinase rio1</fullName>
    </alternativeName>
</protein>
<evidence type="ECO:0000256" key="8">
    <source>
        <dbReference type="ARBA" id="ARBA00022527"/>
    </source>
</evidence>
<feature type="binding site" evidence="20">
    <location>
        <position position="97"/>
    </location>
    <ligand>
        <name>ATP</name>
        <dbReference type="ChEBI" id="CHEBI:30616"/>
    </ligand>
</feature>
<comment type="subcellular location">
    <subcellularLocation>
        <location evidence="2">Cytoplasm</location>
    </subcellularLocation>
</comment>
<comment type="similarity">
    <text evidence="3">Belongs to the protein kinase superfamily. RIO-type Ser/Thr kinase family.</text>
</comment>
<keyword evidence="13" id="KW-0378">Hydrolase</keyword>
<keyword evidence="7" id="KW-0690">Ribosome biogenesis</keyword>
<dbReference type="EC" id="2.7.11.1" evidence="4"/>
<dbReference type="GO" id="GO:0004674">
    <property type="term" value="F:protein serine/threonine kinase activity"/>
    <property type="evidence" value="ECO:0007669"/>
    <property type="project" value="UniProtKB-KW"/>
</dbReference>
<feature type="domain" description="RIO kinase" evidence="23">
    <location>
        <begin position="40"/>
        <end position="276"/>
    </location>
</feature>
<organism evidence="24 25">
    <name type="scientific">Tropilaelaps mercedesae</name>
    <dbReference type="NCBI Taxonomy" id="418985"/>
    <lineage>
        <taxon>Eukaryota</taxon>
        <taxon>Metazoa</taxon>
        <taxon>Ecdysozoa</taxon>
        <taxon>Arthropoda</taxon>
        <taxon>Chelicerata</taxon>
        <taxon>Arachnida</taxon>
        <taxon>Acari</taxon>
        <taxon>Parasitiformes</taxon>
        <taxon>Mesostigmata</taxon>
        <taxon>Gamasina</taxon>
        <taxon>Dermanyssoidea</taxon>
        <taxon>Laelapidae</taxon>
        <taxon>Tropilaelaps</taxon>
    </lineage>
</organism>
<evidence type="ECO:0000256" key="13">
    <source>
        <dbReference type="ARBA" id="ARBA00022801"/>
    </source>
</evidence>
<dbReference type="InterPro" id="IPR011009">
    <property type="entry name" value="Kinase-like_dom_sf"/>
</dbReference>
<evidence type="ECO:0000256" key="14">
    <source>
        <dbReference type="ARBA" id="ARBA00022840"/>
    </source>
</evidence>
<keyword evidence="15" id="KW-0460">Magnesium</keyword>
<evidence type="ECO:0000313" key="25">
    <source>
        <dbReference type="Proteomes" id="UP000192247"/>
    </source>
</evidence>
<accession>A0A1V9XZI6</accession>
<keyword evidence="6" id="KW-0963">Cytoplasm</keyword>
<evidence type="ECO:0000256" key="9">
    <source>
        <dbReference type="ARBA" id="ARBA00022679"/>
    </source>
</evidence>
<keyword evidence="12 24" id="KW-0418">Kinase</keyword>
<feature type="region of interest" description="Disordered" evidence="22">
    <location>
        <begin position="390"/>
        <end position="477"/>
    </location>
</feature>
<feature type="compositionally biased region" description="Acidic residues" evidence="22">
    <location>
        <begin position="408"/>
        <end position="418"/>
    </location>
</feature>
<evidence type="ECO:0000259" key="23">
    <source>
        <dbReference type="SMART" id="SM00090"/>
    </source>
</evidence>
<keyword evidence="14 20" id="KW-0067">ATP-binding</keyword>
<evidence type="ECO:0000256" key="18">
    <source>
        <dbReference type="ARBA" id="ARBA00068838"/>
    </source>
</evidence>
<evidence type="ECO:0000256" key="17">
    <source>
        <dbReference type="ARBA" id="ARBA00048679"/>
    </source>
</evidence>
<dbReference type="Pfam" id="PF01163">
    <property type="entry name" value="RIO1"/>
    <property type="match status" value="1"/>
</dbReference>
<evidence type="ECO:0000313" key="24">
    <source>
        <dbReference type="EMBL" id="OQR78778.1"/>
    </source>
</evidence>
<dbReference type="InterPro" id="IPR018934">
    <property type="entry name" value="RIO_dom"/>
</dbReference>
<dbReference type="FunFam" id="3.30.200.20:FF:000148">
    <property type="entry name" value="Serine/threonine-protein kinase RIO1"/>
    <property type="match status" value="1"/>
</dbReference>
<name>A0A1V9XZI6_9ACAR</name>
<proteinExistence type="inferred from homology"/>
<dbReference type="GO" id="GO:0042254">
    <property type="term" value="P:ribosome biogenesis"/>
    <property type="evidence" value="ECO:0007669"/>
    <property type="project" value="UniProtKB-KW"/>
</dbReference>
<dbReference type="SMART" id="SM00090">
    <property type="entry name" value="RIO"/>
    <property type="match status" value="1"/>
</dbReference>
<evidence type="ECO:0000256" key="20">
    <source>
        <dbReference type="PIRSR" id="PIRSR038147-2"/>
    </source>
</evidence>